<feature type="transmembrane region" description="Helical" evidence="4">
    <location>
        <begin position="147"/>
        <end position="165"/>
    </location>
</feature>
<evidence type="ECO:0000256" key="1">
    <source>
        <dbReference type="ARBA" id="ARBA00022723"/>
    </source>
</evidence>
<evidence type="ECO:0000256" key="3">
    <source>
        <dbReference type="ARBA" id="ARBA00022833"/>
    </source>
</evidence>
<dbReference type="Gramene" id="rna-AYBTSS11_LOCUS15853">
    <property type="protein sequence ID" value="CAJ1954922.1"/>
    <property type="gene ID" value="gene-AYBTSS11_LOCUS15853"/>
</dbReference>
<keyword evidence="4" id="KW-0812">Transmembrane</keyword>
<dbReference type="EMBL" id="OY731402">
    <property type="protein sequence ID" value="CAJ1954922.1"/>
    <property type="molecule type" value="Genomic_DNA"/>
</dbReference>
<dbReference type="SMART" id="SM00744">
    <property type="entry name" value="RINGv"/>
    <property type="match status" value="1"/>
</dbReference>
<name>A0AA86SDV7_9FABA</name>
<keyword evidence="4" id="KW-0472">Membrane</keyword>
<proteinExistence type="predicted"/>
<evidence type="ECO:0000313" key="7">
    <source>
        <dbReference type="Proteomes" id="UP001189624"/>
    </source>
</evidence>
<dbReference type="SUPFAM" id="SSF57850">
    <property type="entry name" value="RING/U-box"/>
    <property type="match status" value="1"/>
</dbReference>
<reference evidence="6" key="1">
    <citation type="submission" date="2023-10" db="EMBL/GenBank/DDBJ databases">
        <authorList>
            <person name="Domelevo Entfellner J.-B."/>
        </authorList>
    </citation>
    <scope>NUCLEOTIDE SEQUENCE</scope>
</reference>
<dbReference type="GO" id="GO:0008270">
    <property type="term" value="F:zinc ion binding"/>
    <property type="evidence" value="ECO:0007669"/>
    <property type="project" value="UniProtKB-KW"/>
</dbReference>
<keyword evidence="4" id="KW-1133">Transmembrane helix</keyword>
<dbReference type="PANTHER" id="PTHR46347">
    <property type="entry name" value="RING/FYVE/PHD ZINC FINGER SUPERFAMILY PROTEIN"/>
    <property type="match status" value="1"/>
</dbReference>
<dbReference type="Proteomes" id="UP001189624">
    <property type="component" value="Chromosome 5"/>
</dbReference>
<evidence type="ECO:0000256" key="2">
    <source>
        <dbReference type="ARBA" id="ARBA00022771"/>
    </source>
</evidence>
<dbReference type="PROSITE" id="PS51292">
    <property type="entry name" value="ZF_RING_CH"/>
    <property type="match status" value="1"/>
</dbReference>
<protein>
    <recommendedName>
        <fullName evidence="5">RING-CH-type domain-containing protein</fullName>
    </recommendedName>
</protein>
<feature type="domain" description="RING-CH-type" evidence="5">
    <location>
        <begin position="62"/>
        <end position="124"/>
    </location>
</feature>
<keyword evidence="3" id="KW-0862">Zinc</keyword>
<keyword evidence="1" id="KW-0479">Metal-binding</keyword>
<dbReference type="CDD" id="cd16495">
    <property type="entry name" value="RING_CH-C4HC3_MARCH"/>
    <property type="match status" value="1"/>
</dbReference>
<dbReference type="AlphaFoldDB" id="A0AA86SDV7"/>
<evidence type="ECO:0000256" key="4">
    <source>
        <dbReference type="SAM" id="Phobius"/>
    </source>
</evidence>
<dbReference type="Gene3D" id="3.30.40.10">
    <property type="entry name" value="Zinc/RING finger domain, C3HC4 (zinc finger)"/>
    <property type="match status" value="1"/>
</dbReference>
<keyword evidence="7" id="KW-1185">Reference proteome</keyword>
<evidence type="ECO:0000259" key="5">
    <source>
        <dbReference type="PROSITE" id="PS51292"/>
    </source>
</evidence>
<dbReference type="PANTHER" id="PTHR46347:SF2">
    <property type="entry name" value="OS02G0132300 PROTEIN"/>
    <property type="match status" value="1"/>
</dbReference>
<feature type="transmembrane region" description="Helical" evidence="4">
    <location>
        <begin position="185"/>
        <end position="208"/>
    </location>
</feature>
<dbReference type="Pfam" id="PF12906">
    <property type="entry name" value="RINGv"/>
    <property type="match status" value="1"/>
</dbReference>
<accession>A0AA86SDV7</accession>
<sequence length="257" mass="29611">MQLASNGDKEVCSESEPILNHHHLHLQPPGESSFSCEIIPIASNHDVDHDLQNVRVDETCHLVSADQPQCRICLDIGGEDLIAPCHCKGTQKYVHRSCLDNWRSTKEGFAFSHCTECRAVFILRANVPPDRWWLRLKFQFLVARDHAFIFIIVQLVVAFLGVLVYKFYGDELREMFGYEEHPYGFYTMAVLAIVLVGLLYGFFIAIICGQRINERHYHVLAKQELTKEYVVEDREHVKNVPELDPSHVTELRMLGLY</sequence>
<keyword evidence="2" id="KW-0863">Zinc-finger</keyword>
<gene>
    <name evidence="6" type="ORF">AYBTSS11_LOCUS15853</name>
</gene>
<organism evidence="6 7">
    <name type="scientific">Sphenostylis stenocarpa</name>
    <dbReference type="NCBI Taxonomy" id="92480"/>
    <lineage>
        <taxon>Eukaryota</taxon>
        <taxon>Viridiplantae</taxon>
        <taxon>Streptophyta</taxon>
        <taxon>Embryophyta</taxon>
        <taxon>Tracheophyta</taxon>
        <taxon>Spermatophyta</taxon>
        <taxon>Magnoliopsida</taxon>
        <taxon>eudicotyledons</taxon>
        <taxon>Gunneridae</taxon>
        <taxon>Pentapetalae</taxon>
        <taxon>rosids</taxon>
        <taxon>fabids</taxon>
        <taxon>Fabales</taxon>
        <taxon>Fabaceae</taxon>
        <taxon>Papilionoideae</taxon>
        <taxon>50 kb inversion clade</taxon>
        <taxon>NPAAA clade</taxon>
        <taxon>indigoferoid/millettioid clade</taxon>
        <taxon>Phaseoleae</taxon>
        <taxon>Sphenostylis</taxon>
    </lineage>
</organism>
<dbReference type="InterPro" id="IPR013083">
    <property type="entry name" value="Znf_RING/FYVE/PHD"/>
</dbReference>
<evidence type="ECO:0000313" key="6">
    <source>
        <dbReference type="EMBL" id="CAJ1954922.1"/>
    </source>
</evidence>
<dbReference type="InterPro" id="IPR011016">
    <property type="entry name" value="Znf_RING-CH"/>
</dbReference>